<dbReference type="InterPro" id="IPR029058">
    <property type="entry name" value="AB_hydrolase_fold"/>
</dbReference>
<keyword evidence="3" id="KW-1185">Reference proteome</keyword>
<dbReference type="EMBL" id="JAPDRL010000228">
    <property type="protein sequence ID" value="KAJ9654533.1"/>
    <property type="molecule type" value="Genomic_DNA"/>
</dbReference>
<sequence length="293" mass="31579">MSCADCIRGGVHSQAGEAKGTIETLHGRTCYVASPSSSSASTSAIIYITDAFGLNLINTKLLADRFAAETGFRVLVPDVIPGGGAPLTLMSAGERMNEAVALWDIPGQLRRIPAMLTVAYYGSRFLLWAAPHRAYPKNVLPFARAVRAELPPGAKLGVVGFCWGGWASTNLCKEPAVEGGSEKLIDAQFCGHPYDLKTPDMIIDAGSTYKVPYSMAIGDRDKWLRREAVEQTEAVLRQDIGSGGGEGGYNYEIRIYEGCTHGFVVRAKPGDEVETSAAEEARAQAVRWLKTYL</sequence>
<evidence type="ECO:0000313" key="2">
    <source>
        <dbReference type="EMBL" id="KAJ9654533.1"/>
    </source>
</evidence>
<feature type="domain" description="Dienelactone hydrolase" evidence="1">
    <location>
        <begin position="31"/>
        <end position="293"/>
    </location>
</feature>
<reference evidence="2" key="1">
    <citation type="submission" date="2022-10" db="EMBL/GenBank/DDBJ databases">
        <title>Culturing micro-colonial fungi from biological soil crusts in the Mojave desert and describing Neophaeococcomyces mojavensis, and introducing the new genera and species Taxawa tesnikishii.</title>
        <authorList>
            <person name="Kurbessoian T."/>
            <person name="Stajich J.E."/>
        </authorList>
    </citation>
    <scope>NUCLEOTIDE SEQUENCE</scope>
    <source>
        <strain evidence="2">TK_1</strain>
    </source>
</reference>
<organism evidence="2 3">
    <name type="scientific">Coniosporium apollinis</name>
    <dbReference type="NCBI Taxonomy" id="61459"/>
    <lineage>
        <taxon>Eukaryota</taxon>
        <taxon>Fungi</taxon>
        <taxon>Dikarya</taxon>
        <taxon>Ascomycota</taxon>
        <taxon>Pezizomycotina</taxon>
        <taxon>Dothideomycetes</taxon>
        <taxon>Dothideomycetes incertae sedis</taxon>
        <taxon>Coniosporium</taxon>
    </lineage>
</organism>
<accession>A0ABQ9NEY5</accession>
<dbReference type="SUPFAM" id="SSF53474">
    <property type="entry name" value="alpha/beta-Hydrolases"/>
    <property type="match status" value="1"/>
</dbReference>
<evidence type="ECO:0000313" key="3">
    <source>
        <dbReference type="Proteomes" id="UP001172684"/>
    </source>
</evidence>
<dbReference type="Proteomes" id="UP001172684">
    <property type="component" value="Unassembled WGS sequence"/>
</dbReference>
<gene>
    <name evidence="2" type="ORF">H2201_008987</name>
</gene>
<evidence type="ECO:0000259" key="1">
    <source>
        <dbReference type="Pfam" id="PF01738"/>
    </source>
</evidence>
<comment type="caution">
    <text evidence="2">The sequence shown here is derived from an EMBL/GenBank/DDBJ whole genome shotgun (WGS) entry which is preliminary data.</text>
</comment>
<name>A0ABQ9NEY5_9PEZI</name>
<proteinExistence type="predicted"/>
<dbReference type="PANTHER" id="PTHR17630:SF105">
    <property type="entry name" value="DIENELACTONE HYDROLASE FAMILY PROTEIN (AFU_ORTHOLOGUE AFUA_4G08790)"/>
    <property type="match status" value="1"/>
</dbReference>
<dbReference type="InterPro" id="IPR002925">
    <property type="entry name" value="Dienelactn_hydro"/>
</dbReference>
<protein>
    <recommendedName>
        <fullName evidence="1">Dienelactone hydrolase domain-containing protein</fullName>
    </recommendedName>
</protein>
<dbReference type="Pfam" id="PF01738">
    <property type="entry name" value="DLH"/>
    <property type="match status" value="1"/>
</dbReference>
<dbReference type="PANTHER" id="PTHR17630">
    <property type="entry name" value="DIENELACTONE HYDROLASE"/>
    <property type="match status" value="1"/>
</dbReference>
<dbReference type="Gene3D" id="3.40.50.1820">
    <property type="entry name" value="alpha/beta hydrolase"/>
    <property type="match status" value="1"/>
</dbReference>